<proteinExistence type="predicted"/>
<evidence type="ECO:0000313" key="3">
    <source>
        <dbReference type="EMBL" id="GHC66866.1"/>
    </source>
</evidence>
<dbReference type="EMBL" id="BMVB01000022">
    <property type="protein sequence ID" value="GHC66866.1"/>
    <property type="molecule type" value="Genomic_DNA"/>
</dbReference>
<feature type="region of interest" description="Disordered" evidence="1">
    <location>
        <begin position="22"/>
        <end position="58"/>
    </location>
</feature>
<organism evidence="3 4">
    <name type="scientific">Streptomyces cinnamoneus</name>
    <name type="common">Streptoverticillium cinnamoneum</name>
    <dbReference type="NCBI Taxonomy" id="53446"/>
    <lineage>
        <taxon>Bacteria</taxon>
        <taxon>Bacillati</taxon>
        <taxon>Actinomycetota</taxon>
        <taxon>Actinomycetes</taxon>
        <taxon>Kitasatosporales</taxon>
        <taxon>Streptomycetaceae</taxon>
        <taxon>Streptomyces</taxon>
        <taxon>Streptomyces cinnamoneus group</taxon>
    </lineage>
</organism>
<accession>A0A918TZI3</accession>
<sequence length="210" mass="21612">MTVKRSHAAAAVALAASVMLSSAACSGQEESPRPEPQGTTSAPQGTTSAPSTPGGAKVDLSHEAITDEGMGPLRLGLSRAEAEKVVGASIPDRPGGPRCKDLAVDGGPQGLILRFAQDKLVAIYVLPSASESLSTDSEVHRGTSRLDAMRSGTGSIGSRHLDDRHEEIVLGSTVATSKGNIIKFGILDEKVDTFIAGQRDFADLHPCGGS</sequence>
<gene>
    <name evidence="3" type="ORF">GCM10010507_50900</name>
</gene>
<feature type="compositionally biased region" description="Polar residues" evidence="1">
    <location>
        <begin position="37"/>
        <end position="51"/>
    </location>
</feature>
<protein>
    <recommendedName>
        <fullName evidence="5">DUF3558 domain-containing protein</fullName>
    </recommendedName>
</protein>
<dbReference type="AlphaFoldDB" id="A0A918TZI3"/>
<evidence type="ECO:0008006" key="5">
    <source>
        <dbReference type="Google" id="ProtNLM"/>
    </source>
</evidence>
<keyword evidence="2" id="KW-0732">Signal</keyword>
<evidence type="ECO:0000256" key="1">
    <source>
        <dbReference type="SAM" id="MobiDB-lite"/>
    </source>
</evidence>
<feature type="chain" id="PRO_5038843916" description="DUF3558 domain-containing protein" evidence="2">
    <location>
        <begin position="24"/>
        <end position="210"/>
    </location>
</feature>
<reference evidence="3" key="1">
    <citation type="journal article" date="2014" name="Int. J. Syst. Evol. Microbiol.">
        <title>Complete genome sequence of Corynebacterium casei LMG S-19264T (=DSM 44701T), isolated from a smear-ripened cheese.</title>
        <authorList>
            <consortium name="US DOE Joint Genome Institute (JGI-PGF)"/>
            <person name="Walter F."/>
            <person name="Albersmeier A."/>
            <person name="Kalinowski J."/>
            <person name="Ruckert C."/>
        </authorList>
    </citation>
    <scope>NUCLEOTIDE SEQUENCE</scope>
    <source>
        <strain evidence="3">JCM 4633</strain>
    </source>
</reference>
<reference evidence="3" key="2">
    <citation type="submission" date="2020-09" db="EMBL/GenBank/DDBJ databases">
        <authorList>
            <person name="Sun Q."/>
            <person name="Ohkuma M."/>
        </authorList>
    </citation>
    <scope>NUCLEOTIDE SEQUENCE</scope>
    <source>
        <strain evidence="3">JCM 4633</strain>
    </source>
</reference>
<dbReference type="Proteomes" id="UP000646244">
    <property type="component" value="Unassembled WGS sequence"/>
</dbReference>
<dbReference type="PROSITE" id="PS51257">
    <property type="entry name" value="PROKAR_LIPOPROTEIN"/>
    <property type="match status" value="1"/>
</dbReference>
<comment type="caution">
    <text evidence="3">The sequence shown here is derived from an EMBL/GenBank/DDBJ whole genome shotgun (WGS) entry which is preliminary data.</text>
</comment>
<feature type="signal peptide" evidence="2">
    <location>
        <begin position="1"/>
        <end position="23"/>
    </location>
</feature>
<evidence type="ECO:0000313" key="4">
    <source>
        <dbReference type="Proteomes" id="UP000646244"/>
    </source>
</evidence>
<evidence type="ECO:0000256" key="2">
    <source>
        <dbReference type="SAM" id="SignalP"/>
    </source>
</evidence>
<name>A0A918TZI3_STRCJ</name>